<evidence type="ECO:0000313" key="3">
    <source>
        <dbReference type="Proteomes" id="UP000008311"/>
    </source>
</evidence>
<dbReference type="Proteomes" id="UP000008311">
    <property type="component" value="Unassembled WGS sequence"/>
</dbReference>
<evidence type="ECO:0000256" key="1">
    <source>
        <dbReference type="SAM" id="SignalP"/>
    </source>
</evidence>
<feature type="chain" id="PRO_5002892521" description="TonB-dependent receptor" evidence="1">
    <location>
        <begin position="25"/>
        <end position="67"/>
    </location>
</feature>
<name>B9TPJ4_RICCO</name>
<organism evidence="2 3">
    <name type="scientific">Ricinus communis</name>
    <name type="common">Castor bean</name>
    <dbReference type="NCBI Taxonomy" id="3988"/>
    <lineage>
        <taxon>Eukaryota</taxon>
        <taxon>Viridiplantae</taxon>
        <taxon>Streptophyta</taxon>
        <taxon>Embryophyta</taxon>
        <taxon>Tracheophyta</taxon>
        <taxon>Spermatophyta</taxon>
        <taxon>Magnoliopsida</taxon>
        <taxon>eudicotyledons</taxon>
        <taxon>Gunneridae</taxon>
        <taxon>Pentapetalae</taxon>
        <taxon>rosids</taxon>
        <taxon>fabids</taxon>
        <taxon>Malpighiales</taxon>
        <taxon>Euphorbiaceae</taxon>
        <taxon>Acalyphoideae</taxon>
        <taxon>Acalypheae</taxon>
        <taxon>Ricinus</taxon>
    </lineage>
</organism>
<reference evidence="3" key="1">
    <citation type="journal article" date="2010" name="Nat. Biotechnol.">
        <title>Draft genome sequence of the oilseed species Ricinus communis.</title>
        <authorList>
            <person name="Chan A.P."/>
            <person name="Crabtree J."/>
            <person name="Zhao Q."/>
            <person name="Lorenzi H."/>
            <person name="Orvis J."/>
            <person name="Puiu D."/>
            <person name="Melake-Berhan A."/>
            <person name="Jones K.M."/>
            <person name="Redman J."/>
            <person name="Chen G."/>
            <person name="Cahoon E.B."/>
            <person name="Gedil M."/>
            <person name="Stanke M."/>
            <person name="Haas B.J."/>
            <person name="Wortman J.R."/>
            <person name="Fraser-Liggett C.M."/>
            <person name="Ravel J."/>
            <person name="Rabinowicz P.D."/>
        </authorList>
    </citation>
    <scope>NUCLEOTIDE SEQUENCE [LARGE SCALE GENOMIC DNA]</scope>
    <source>
        <strain evidence="3">cv. Hale</strain>
    </source>
</reference>
<evidence type="ECO:0008006" key="4">
    <source>
        <dbReference type="Google" id="ProtNLM"/>
    </source>
</evidence>
<feature type="signal peptide" evidence="1">
    <location>
        <begin position="1"/>
        <end position="24"/>
    </location>
</feature>
<feature type="non-terminal residue" evidence="2">
    <location>
        <position position="67"/>
    </location>
</feature>
<keyword evidence="1" id="KW-0732">Signal</keyword>
<accession>B9TPJ4</accession>
<protein>
    <recommendedName>
        <fullName evidence="4">TonB-dependent receptor</fullName>
    </recommendedName>
</protein>
<dbReference type="AlphaFoldDB" id="B9TPJ4"/>
<proteinExistence type="predicted"/>
<dbReference type="PROSITE" id="PS51257">
    <property type="entry name" value="PROKAR_LIPOPROTEIN"/>
    <property type="match status" value="1"/>
</dbReference>
<dbReference type="InParanoid" id="B9TPJ4"/>
<evidence type="ECO:0000313" key="2">
    <source>
        <dbReference type="EMBL" id="EEF22221.1"/>
    </source>
</evidence>
<keyword evidence="3" id="KW-1185">Reference proteome</keyword>
<dbReference type="EMBL" id="EQ995870">
    <property type="protein sequence ID" value="EEF22221.1"/>
    <property type="molecule type" value="Genomic_DNA"/>
</dbReference>
<gene>
    <name evidence="2" type="ORF">RCOM_1977720</name>
</gene>
<sequence>MHKAILHAGVAAGVLSCGLGVAHAAEDDAPAAPAAAAEAGPLNTGVVIVTGTRATGLKVENSASPIQ</sequence>